<reference evidence="1 2" key="1">
    <citation type="journal article" date="2018" name="Front. Plant Sci.">
        <title>Red Clover (Trifolium pratense) and Zigzag Clover (T. medium) - A Picture of Genomic Similarities and Differences.</title>
        <authorList>
            <person name="Dluhosova J."/>
            <person name="Istvanek J."/>
            <person name="Nedelnik J."/>
            <person name="Repkova J."/>
        </authorList>
    </citation>
    <scope>NUCLEOTIDE SEQUENCE [LARGE SCALE GENOMIC DNA]</scope>
    <source>
        <strain evidence="2">cv. 10/8</strain>
        <tissue evidence="1">Leaf</tissue>
    </source>
</reference>
<dbReference type="EMBL" id="LXQA011407115">
    <property type="protein sequence ID" value="MCI96152.1"/>
    <property type="molecule type" value="Genomic_DNA"/>
</dbReference>
<protein>
    <submittedName>
        <fullName evidence="1">Uncharacterized protein</fullName>
    </submittedName>
</protein>
<accession>A0A392W8T4</accession>
<evidence type="ECO:0000313" key="2">
    <source>
        <dbReference type="Proteomes" id="UP000265520"/>
    </source>
</evidence>
<feature type="non-terminal residue" evidence="1">
    <location>
        <position position="1"/>
    </location>
</feature>
<feature type="non-terminal residue" evidence="1">
    <location>
        <position position="67"/>
    </location>
</feature>
<dbReference type="Proteomes" id="UP000265520">
    <property type="component" value="Unassembled WGS sequence"/>
</dbReference>
<comment type="caution">
    <text evidence="1">The sequence shown here is derived from an EMBL/GenBank/DDBJ whole genome shotgun (WGS) entry which is preliminary data.</text>
</comment>
<name>A0A392W8T4_9FABA</name>
<keyword evidence="2" id="KW-1185">Reference proteome</keyword>
<proteinExistence type="predicted"/>
<sequence>VAQLNSRIAPTPEEKSQKQGYTARCAGLAARCANARRSNCPCVNALRVAPEQAAHCADIRRLNCPTA</sequence>
<evidence type="ECO:0000313" key="1">
    <source>
        <dbReference type="EMBL" id="MCI96152.1"/>
    </source>
</evidence>
<organism evidence="1 2">
    <name type="scientific">Trifolium medium</name>
    <dbReference type="NCBI Taxonomy" id="97028"/>
    <lineage>
        <taxon>Eukaryota</taxon>
        <taxon>Viridiplantae</taxon>
        <taxon>Streptophyta</taxon>
        <taxon>Embryophyta</taxon>
        <taxon>Tracheophyta</taxon>
        <taxon>Spermatophyta</taxon>
        <taxon>Magnoliopsida</taxon>
        <taxon>eudicotyledons</taxon>
        <taxon>Gunneridae</taxon>
        <taxon>Pentapetalae</taxon>
        <taxon>rosids</taxon>
        <taxon>fabids</taxon>
        <taxon>Fabales</taxon>
        <taxon>Fabaceae</taxon>
        <taxon>Papilionoideae</taxon>
        <taxon>50 kb inversion clade</taxon>
        <taxon>NPAAA clade</taxon>
        <taxon>Hologalegina</taxon>
        <taxon>IRL clade</taxon>
        <taxon>Trifolieae</taxon>
        <taxon>Trifolium</taxon>
    </lineage>
</organism>
<dbReference type="AlphaFoldDB" id="A0A392W8T4"/>